<dbReference type="GeneID" id="103356171"/>
<keyword evidence="7" id="KW-1185">Reference proteome</keyword>
<dbReference type="PROSITE" id="PS51132">
    <property type="entry name" value="OLF"/>
    <property type="match status" value="1"/>
</dbReference>
<evidence type="ECO:0000256" key="4">
    <source>
        <dbReference type="SAM" id="Coils"/>
    </source>
</evidence>
<reference evidence="8" key="1">
    <citation type="submission" date="2025-08" db="UniProtKB">
        <authorList>
            <consortium name="RefSeq"/>
        </authorList>
    </citation>
    <scope>IDENTIFICATION</scope>
</reference>
<gene>
    <name evidence="8" type="primary">LOC103356171</name>
</gene>
<keyword evidence="4" id="KW-0175">Coiled coil</keyword>
<evidence type="ECO:0000313" key="8">
    <source>
        <dbReference type="RefSeq" id="XP_008278462.1"/>
    </source>
</evidence>
<feature type="domain" description="Olfactomedin-like" evidence="6">
    <location>
        <begin position="186"/>
        <end position="462"/>
    </location>
</feature>
<dbReference type="RefSeq" id="XP_008278462.1">
    <property type="nucleotide sequence ID" value="XM_008280240.1"/>
</dbReference>
<sequence length="467" mass="53168">MKLLQVAFPLWTLIGVTLQAPSRDKCMCELKNSEKAFPHDKLNMVEKNATVCNGKVTPQKAEELEVLLLGLDRRLAQLHEDVSVLEKEDDGDLYGVLSLHVIHNEMTEIRLLLDKLNATTEEHHRLTADTERQLDELKTEMQELETFDSMQVVKGRRTNQRLRTDLNHCLDKQNATLAPTQPPYGTCSRGPLKNITGPVVQTTGEYGGSYPYGAWGRDPRPEPGKERWYWMVAMTASNRYGHYVRLYHSLYKLIGGETNIANVLIHSANPTTNTIQGPNVVLYGGALYYNCYNQRQVCRFHLATKTVTNVYLPEGTRYNSKGNFCHLDECYPYTDLDLATDESGVWVIYTTSQDFGNLVLSKLEKSEPPTLGQTWRTSVYKLGVTNTFMACGVLYATRYVSKDMEEIFYSFDTVTGKERFNIGIFMNKMATNIQALNYSPVDQMLHAYSDSYMVSYEVIFDLSGDYF</sequence>
<dbReference type="Proteomes" id="UP000694891">
    <property type="component" value="Unplaced"/>
</dbReference>
<organism evidence="7 8">
    <name type="scientific">Stegastes partitus</name>
    <name type="common">bicolor damselfish</name>
    <dbReference type="NCBI Taxonomy" id="144197"/>
    <lineage>
        <taxon>Eukaryota</taxon>
        <taxon>Metazoa</taxon>
        <taxon>Chordata</taxon>
        <taxon>Craniata</taxon>
        <taxon>Vertebrata</taxon>
        <taxon>Euteleostomi</taxon>
        <taxon>Actinopterygii</taxon>
        <taxon>Neopterygii</taxon>
        <taxon>Teleostei</taxon>
        <taxon>Neoteleostei</taxon>
        <taxon>Acanthomorphata</taxon>
        <taxon>Ovalentaria</taxon>
        <taxon>Pomacentridae</taxon>
        <taxon>Stegastes</taxon>
    </lineage>
</organism>
<evidence type="ECO:0000256" key="5">
    <source>
        <dbReference type="SAM" id="SignalP"/>
    </source>
</evidence>
<keyword evidence="2" id="KW-0964">Secreted</keyword>
<dbReference type="GO" id="GO:0005615">
    <property type="term" value="C:extracellular space"/>
    <property type="evidence" value="ECO:0007669"/>
    <property type="project" value="TreeGrafter"/>
</dbReference>
<evidence type="ECO:0000256" key="2">
    <source>
        <dbReference type="ARBA" id="ARBA00022525"/>
    </source>
</evidence>
<feature type="chain" id="PRO_5041286333" evidence="5">
    <location>
        <begin position="20"/>
        <end position="467"/>
    </location>
</feature>
<feature type="signal peptide" evidence="5">
    <location>
        <begin position="1"/>
        <end position="19"/>
    </location>
</feature>
<feature type="coiled-coil region" evidence="4">
    <location>
        <begin position="61"/>
        <end position="88"/>
    </location>
</feature>
<dbReference type="InterPro" id="IPR050605">
    <property type="entry name" value="Olfactomedin-like_domain"/>
</dbReference>
<evidence type="ECO:0000256" key="1">
    <source>
        <dbReference type="ARBA" id="ARBA00004613"/>
    </source>
</evidence>
<evidence type="ECO:0000256" key="3">
    <source>
        <dbReference type="PROSITE-ProRule" id="PRU00446"/>
    </source>
</evidence>
<comment type="caution">
    <text evidence="3">Lacks conserved residue(s) required for the propagation of feature annotation.</text>
</comment>
<name>A0A9Y4JRT3_9TELE</name>
<dbReference type="InterPro" id="IPR003112">
    <property type="entry name" value="Olfac-like_dom"/>
</dbReference>
<dbReference type="GO" id="GO:0007165">
    <property type="term" value="P:signal transduction"/>
    <property type="evidence" value="ECO:0007669"/>
    <property type="project" value="TreeGrafter"/>
</dbReference>
<dbReference type="SMART" id="SM00284">
    <property type="entry name" value="OLF"/>
    <property type="match status" value="1"/>
</dbReference>
<dbReference type="PANTHER" id="PTHR23192:SF68">
    <property type="entry name" value="OLFACTOMEDIN-4-LIKE"/>
    <property type="match status" value="1"/>
</dbReference>
<comment type="subcellular location">
    <subcellularLocation>
        <location evidence="1">Secreted</location>
    </subcellularLocation>
</comment>
<keyword evidence="5" id="KW-0732">Signal</keyword>
<dbReference type="Pfam" id="PF02191">
    <property type="entry name" value="OLF"/>
    <property type="match status" value="1"/>
</dbReference>
<protein>
    <submittedName>
        <fullName evidence="8">Olfactomedin-4-like isoform X2</fullName>
    </submittedName>
</protein>
<evidence type="ECO:0000313" key="7">
    <source>
        <dbReference type="Proteomes" id="UP000694891"/>
    </source>
</evidence>
<proteinExistence type="predicted"/>
<accession>A0A9Y4JRT3</accession>
<dbReference type="PANTHER" id="PTHR23192">
    <property type="entry name" value="OLFACTOMEDIN-RELATED"/>
    <property type="match status" value="1"/>
</dbReference>
<evidence type="ECO:0000259" key="6">
    <source>
        <dbReference type="PROSITE" id="PS51132"/>
    </source>
</evidence>
<dbReference type="AlphaFoldDB" id="A0A9Y4JRT3"/>